<dbReference type="GO" id="GO:0055085">
    <property type="term" value="P:transmembrane transport"/>
    <property type="evidence" value="ECO:0007669"/>
    <property type="project" value="InterPro"/>
</dbReference>
<evidence type="ECO:0000256" key="1">
    <source>
        <dbReference type="ARBA" id="ARBA00004141"/>
    </source>
</evidence>
<evidence type="ECO:0000256" key="3">
    <source>
        <dbReference type="ARBA" id="ARBA00022989"/>
    </source>
</evidence>
<feature type="transmembrane region" description="Helical" evidence="5">
    <location>
        <begin position="386"/>
        <end position="418"/>
    </location>
</feature>
<evidence type="ECO:0000256" key="5">
    <source>
        <dbReference type="SAM" id="Phobius"/>
    </source>
</evidence>
<dbReference type="PANTHER" id="PTHR11814">
    <property type="entry name" value="SULFATE TRANSPORTER"/>
    <property type="match status" value="1"/>
</dbReference>
<feature type="transmembrane region" description="Helical" evidence="5">
    <location>
        <begin position="82"/>
        <end position="108"/>
    </location>
</feature>
<accession>A0A5B7X395</accession>
<keyword evidence="4 5" id="KW-0472">Membrane</keyword>
<dbReference type="InterPro" id="IPR001902">
    <property type="entry name" value="SLC26A/SulP_fam"/>
</dbReference>
<evidence type="ECO:0000313" key="8">
    <source>
        <dbReference type="Proteomes" id="UP000309016"/>
    </source>
</evidence>
<dbReference type="GO" id="GO:0016020">
    <property type="term" value="C:membrane"/>
    <property type="evidence" value="ECO:0007669"/>
    <property type="project" value="UniProtKB-SubCell"/>
</dbReference>
<dbReference type="EMBL" id="CP040812">
    <property type="protein sequence ID" value="QCY69525.1"/>
    <property type="molecule type" value="Genomic_DNA"/>
</dbReference>
<dbReference type="KEGG" id="afla:FHG64_09040"/>
<dbReference type="OrthoDB" id="9769739at2"/>
<dbReference type="Pfam" id="PF00916">
    <property type="entry name" value="Sulfate_transp"/>
    <property type="match status" value="1"/>
</dbReference>
<organism evidence="7 8">
    <name type="scientific">Antarcticibacterium flavum</name>
    <dbReference type="NCBI Taxonomy" id="2058175"/>
    <lineage>
        <taxon>Bacteria</taxon>
        <taxon>Pseudomonadati</taxon>
        <taxon>Bacteroidota</taxon>
        <taxon>Flavobacteriia</taxon>
        <taxon>Flavobacteriales</taxon>
        <taxon>Flavobacteriaceae</taxon>
        <taxon>Antarcticibacterium</taxon>
    </lineage>
</organism>
<feature type="transmembrane region" description="Helical" evidence="5">
    <location>
        <begin position="255"/>
        <end position="274"/>
    </location>
</feature>
<evidence type="ECO:0000259" key="6">
    <source>
        <dbReference type="Pfam" id="PF00916"/>
    </source>
</evidence>
<gene>
    <name evidence="7" type="ORF">FHG64_09040</name>
</gene>
<dbReference type="RefSeq" id="WP_139066092.1">
    <property type="nucleotide sequence ID" value="NZ_CP040812.1"/>
</dbReference>
<evidence type="ECO:0000256" key="2">
    <source>
        <dbReference type="ARBA" id="ARBA00022692"/>
    </source>
</evidence>
<dbReference type="Proteomes" id="UP000309016">
    <property type="component" value="Chromosome"/>
</dbReference>
<feature type="transmembrane region" description="Helical" evidence="5">
    <location>
        <begin position="155"/>
        <end position="179"/>
    </location>
</feature>
<sequence length="527" mass="56339">MFKHIKADLPASLVVFFVALPLCLGIALASGAPLFSGIIAGIIGGIVVGAISGSSIGVSGPAAGLAVVVLTAISDLGSYELFLVAVVIAGVLQVIMGFLKAGVIGYFFPSSVIKGMLSAIGIIIFLKQIPLALGYEEGETPFAFFETTGFDLYRSLSNMVTSIDPGVVLITAISLVILLVWDKVLVKKSKFFKLVPGPLVAVLVGIIYQLILSGSDSPFEITGNNLVSVPVPDNFGDFLSQFTFPDFTQMGNTQVYIVAITIAIVASLETLLSVEATDKLDPHKRVTPTNRELVAQGVGNTMSGLVGGLPITQVIVRSTANVMNGGRTKLSAIIHGFFLLFSVLLIAEYLNLIPLGVLAAVLLIIGWKLANPGQFVTMKKLGKSQFIPFVVTVVAIVATDLLVGILLGLAVGIITILINSYKNSHFLNIEDKSNGVHRIKMELAEEVTFLNKAAIQRELYALPENTYLILDVTKTKALDLDVLEILDDFSVTAEERNINVKLISQRGEVENPHSYREFFGVNVFEGA</sequence>
<evidence type="ECO:0000313" key="7">
    <source>
        <dbReference type="EMBL" id="QCY69525.1"/>
    </source>
</evidence>
<keyword evidence="3 5" id="KW-1133">Transmembrane helix</keyword>
<dbReference type="AlphaFoldDB" id="A0A5B7X395"/>
<feature type="transmembrane region" description="Helical" evidence="5">
    <location>
        <begin position="337"/>
        <end position="366"/>
    </location>
</feature>
<protein>
    <submittedName>
        <fullName evidence="7">SulP family inorganic anion transporter</fullName>
    </submittedName>
</protein>
<reference evidence="7 8" key="1">
    <citation type="submission" date="2019-06" db="EMBL/GenBank/DDBJ databases">
        <title>Complete genome sequence of Antarcticibacterium flavum KCTC 52984T from an Antarctic marine sediment.</title>
        <authorList>
            <person name="Lee Y.M."/>
            <person name="Shin S.C."/>
        </authorList>
    </citation>
    <scope>NUCLEOTIDE SEQUENCE [LARGE SCALE GENOMIC DNA]</scope>
    <source>
        <strain evidence="7 8">KCTC 52984</strain>
    </source>
</reference>
<feature type="domain" description="SLC26A/SulP transporter" evidence="6">
    <location>
        <begin position="6"/>
        <end position="392"/>
    </location>
</feature>
<proteinExistence type="predicted"/>
<comment type="subcellular location">
    <subcellularLocation>
        <location evidence="1">Membrane</location>
        <topology evidence="1">Multi-pass membrane protein</topology>
    </subcellularLocation>
</comment>
<feature type="transmembrane region" description="Helical" evidence="5">
    <location>
        <begin position="191"/>
        <end position="211"/>
    </location>
</feature>
<evidence type="ECO:0000256" key="4">
    <source>
        <dbReference type="ARBA" id="ARBA00023136"/>
    </source>
</evidence>
<keyword evidence="2 5" id="KW-0812">Transmembrane</keyword>
<dbReference type="InterPro" id="IPR011547">
    <property type="entry name" value="SLC26A/SulP_dom"/>
</dbReference>
<feature type="transmembrane region" description="Helical" evidence="5">
    <location>
        <begin position="34"/>
        <end position="51"/>
    </location>
</feature>
<name>A0A5B7X395_9FLAO</name>
<feature type="transmembrane region" description="Helical" evidence="5">
    <location>
        <begin position="7"/>
        <end position="28"/>
    </location>
</feature>
<keyword evidence="8" id="KW-1185">Reference proteome</keyword>